<proteinExistence type="predicted"/>
<dbReference type="Gene3D" id="1.20.1260.10">
    <property type="match status" value="1"/>
</dbReference>
<evidence type="ECO:0000313" key="12">
    <source>
        <dbReference type="Proteomes" id="UP000233535"/>
    </source>
</evidence>
<comment type="subunit">
    <text evidence="7">Homodimer. Possesses two rubredoxin-like centers and two non-sulfur oxo-bridged di-iron centers per dimer.</text>
</comment>
<dbReference type="AlphaFoldDB" id="A0A2N3HYJ8"/>
<reference evidence="11 12" key="1">
    <citation type="journal article" date="2017" name="Front. Microbiol.">
        <title>Labilibaculum manganireducens gen. nov., sp. nov. and Labilibaculum filiforme sp. nov., Novel Bacteroidetes Isolated from Subsurface Sediments of the Baltic Sea.</title>
        <authorList>
            <person name="Vandieken V."/>
            <person name="Marshall I.P."/>
            <person name="Niemann H."/>
            <person name="Engelen B."/>
            <person name="Cypionka H."/>
        </authorList>
    </citation>
    <scope>NUCLEOTIDE SEQUENCE [LARGE SCALE GENOMIC DNA]</scope>
    <source>
        <strain evidence="11 12">59.16B</strain>
    </source>
</reference>
<feature type="domain" description="Ferritin-like diiron" evidence="10">
    <location>
        <begin position="4"/>
        <end position="147"/>
    </location>
</feature>
<dbReference type="EMBL" id="MVDD01000006">
    <property type="protein sequence ID" value="PKQ63124.1"/>
    <property type="molecule type" value="Genomic_DNA"/>
</dbReference>
<dbReference type="PROSITE" id="PS50905">
    <property type="entry name" value="FERRITIN_LIKE"/>
    <property type="match status" value="1"/>
</dbReference>
<dbReference type="RefSeq" id="WP_101261331.1">
    <property type="nucleotide sequence ID" value="NZ_MVDD01000006.1"/>
</dbReference>
<feature type="domain" description="Rubredoxin-like" evidence="9">
    <location>
        <begin position="154"/>
        <end position="188"/>
    </location>
</feature>
<comment type="caution">
    <text evidence="11">The sequence shown here is derived from an EMBL/GenBank/DDBJ whole genome shotgun (WGS) entry which is preliminary data.</text>
</comment>
<evidence type="ECO:0000256" key="7">
    <source>
        <dbReference type="ARBA" id="ARBA00063441"/>
    </source>
</evidence>
<dbReference type="CDD" id="cd01041">
    <property type="entry name" value="Rubrerythrin"/>
    <property type="match status" value="1"/>
</dbReference>
<evidence type="ECO:0000256" key="2">
    <source>
        <dbReference type="ARBA" id="ARBA00022448"/>
    </source>
</evidence>
<evidence type="ECO:0000256" key="6">
    <source>
        <dbReference type="ARBA" id="ARBA00055868"/>
    </source>
</evidence>
<evidence type="ECO:0000256" key="3">
    <source>
        <dbReference type="ARBA" id="ARBA00022723"/>
    </source>
</evidence>
<keyword evidence="12" id="KW-1185">Reference proteome</keyword>
<dbReference type="InterPro" id="IPR012347">
    <property type="entry name" value="Ferritin-like"/>
</dbReference>
<evidence type="ECO:0000313" key="11">
    <source>
        <dbReference type="EMBL" id="PKQ63124.1"/>
    </source>
</evidence>
<comment type="function">
    <text evidence="6">May provide oxidative stress protection via catalytic reduction of intracellular hydrogen peroxide.</text>
</comment>
<organism evidence="11 12">
    <name type="scientific">Labilibaculum filiforme</name>
    <dbReference type="NCBI Taxonomy" id="1940526"/>
    <lineage>
        <taxon>Bacteria</taxon>
        <taxon>Pseudomonadati</taxon>
        <taxon>Bacteroidota</taxon>
        <taxon>Bacteroidia</taxon>
        <taxon>Marinilabiliales</taxon>
        <taxon>Marinifilaceae</taxon>
        <taxon>Labilibaculum</taxon>
    </lineage>
</organism>
<dbReference type="InterPro" id="IPR052364">
    <property type="entry name" value="Rubrerythrin"/>
</dbReference>
<comment type="cofactor">
    <cofactor evidence="1">
        <name>Fe(3+)</name>
        <dbReference type="ChEBI" id="CHEBI:29034"/>
    </cofactor>
</comment>
<sequence>MEKSIKGTETEKNLLKSFAGESQARARYTYFAKQAKKEGYEQIAGIFIETAEQEMQHAKRFFKFLEGGDVEITAAFPAGKIGTTIENLKAAASGENEEYTELYPEFARIAEEEGFKKVASAFKLIAKVEKLHEQRYLKLLSNLEEEKVFVSEEKEEWYCRNCGYVHEGTKAPNMCPACEHPQAYFEKKSTNY</sequence>
<accession>A0A2N3HYJ8</accession>
<keyword evidence="4" id="KW-0249">Electron transport</keyword>
<dbReference type="InterPro" id="IPR009078">
    <property type="entry name" value="Ferritin-like_SF"/>
</dbReference>
<dbReference type="CDD" id="cd00729">
    <property type="entry name" value="rubredoxin_SM"/>
    <property type="match status" value="1"/>
</dbReference>
<name>A0A2N3HYJ8_9BACT</name>
<dbReference type="InterPro" id="IPR009040">
    <property type="entry name" value="Ferritin-like_diiron"/>
</dbReference>
<dbReference type="Pfam" id="PF02915">
    <property type="entry name" value="Rubrerythrin"/>
    <property type="match status" value="1"/>
</dbReference>
<dbReference type="Pfam" id="PF21349">
    <property type="entry name" value="RUBY_RBDX"/>
    <property type="match status" value="1"/>
</dbReference>
<evidence type="ECO:0000259" key="10">
    <source>
        <dbReference type="PROSITE" id="PS50905"/>
    </source>
</evidence>
<dbReference type="InterPro" id="IPR024934">
    <property type="entry name" value="Rubredoxin-like_dom"/>
</dbReference>
<dbReference type="PROSITE" id="PS50903">
    <property type="entry name" value="RUBREDOXIN_LIKE"/>
    <property type="match status" value="1"/>
</dbReference>
<keyword evidence="3" id="KW-0479">Metal-binding</keyword>
<dbReference type="GO" id="GO:0016491">
    <property type="term" value="F:oxidoreductase activity"/>
    <property type="evidence" value="ECO:0007669"/>
    <property type="project" value="InterPro"/>
</dbReference>
<evidence type="ECO:0000256" key="5">
    <source>
        <dbReference type="ARBA" id="ARBA00023004"/>
    </source>
</evidence>
<keyword evidence="5" id="KW-0408">Iron</keyword>
<dbReference type="InterPro" id="IPR003251">
    <property type="entry name" value="Rr_diiron-bd_dom"/>
</dbReference>
<keyword evidence="2" id="KW-0813">Transport</keyword>
<evidence type="ECO:0000256" key="1">
    <source>
        <dbReference type="ARBA" id="ARBA00001965"/>
    </source>
</evidence>
<dbReference type="PANTHER" id="PTHR43865">
    <property type="entry name" value="RUBRERYTHRIN-RELATED"/>
    <property type="match status" value="1"/>
</dbReference>
<dbReference type="FunFam" id="2.20.28.10:FF:000018">
    <property type="entry name" value="Rubrerythrin"/>
    <property type="match status" value="1"/>
</dbReference>
<evidence type="ECO:0000259" key="9">
    <source>
        <dbReference type="PROSITE" id="PS50903"/>
    </source>
</evidence>
<dbReference type="NCBIfam" id="NF045767">
    <property type="entry name" value="RuberyRbr"/>
    <property type="match status" value="1"/>
</dbReference>
<dbReference type="PANTHER" id="PTHR43865:SF1">
    <property type="entry name" value="RUBRERYTHRIN-RELATED"/>
    <property type="match status" value="1"/>
</dbReference>
<dbReference type="Proteomes" id="UP000233535">
    <property type="component" value="Unassembled WGS sequence"/>
</dbReference>
<evidence type="ECO:0000256" key="4">
    <source>
        <dbReference type="ARBA" id="ARBA00022982"/>
    </source>
</evidence>
<dbReference type="OrthoDB" id="9799749at2"/>
<gene>
    <name evidence="11" type="ORF">BZG02_10195</name>
</gene>
<protein>
    <recommendedName>
        <fullName evidence="8">Rubrerythrin</fullName>
    </recommendedName>
</protein>
<dbReference type="InterPro" id="IPR048574">
    <property type="entry name" value="RUBY_RBDX"/>
</dbReference>
<dbReference type="GO" id="GO:0005506">
    <property type="term" value="F:iron ion binding"/>
    <property type="evidence" value="ECO:0007669"/>
    <property type="project" value="InterPro"/>
</dbReference>
<evidence type="ECO:0000256" key="8">
    <source>
        <dbReference type="ARBA" id="ARBA00069213"/>
    </source>
</evidence>
<dbReference type="Gene3D" id="2.20.28.10">
    <property type="match status" value="1"/>
</dbReference>
<dbReference type="SUPFAM" id="SSF57802">
    <property type="entry name" value="Rubredoxin-like"/>
    <property type="match status" value="1"/>
</dbReference>
<dbReference type="SUPFAM" id="SSF47240">
    <property type="entry name" value="Ferritin-like"/>
    <property type="match status" value="1"/>
</dbReference>